<evidence type="ECO:0000313" key="3">
    <source>
        <dbReference type="EMBL" id="PUA33757.1"/>
    </source>
</evidence>
<dbReference type="Proteomes" id="UP000244066">
    <property type="component" value="Unassembled WGS sequence"/>
</dbReference>
<comment type="caution">
    <text evidence="3">The sequence shown here is derived from an EMBL/GenBank/DDBJ whole genome shotgun (WGS) entry which is preliminary data.</text>
</comment>
<proteinExistence type="predicted"/>
<protein>
    <submittedName>
        <fullName evidence="3">Uncharacterized protein</fullName>
    </submittedName>
</protein>
<reference evidence="3 4" key="1">
    <citation type="submission" date="2017-04" db="EMBL/GenBank/DDBJ databases">
        <title>Draft Aigarchaeota genome from a New Zealand hot spring.</title>
        <authorList>
            <person name="Reysenbach A.-L."/>
            <person name="Donaho J.A."/>
            <person name="Gerhart J."/>
            <person name="Kelley J.F."/>
            <person name="Kouba K."/>
            <person name="Podar M."/>
            <person name="Stott M."/>
        </authorList>
    </citation>
    <scope>NUCLEOTIDE SEQUENCE [LARGE SCALE GENOMIC DNA]</scope>
    <source>
        <strain evidence="3">NZ13_MG1</strain>
    </source>
</reference>
<gene>
    <name evidence="3" type="ORF">B9J98_02100</name>
</gene>
<keyword evidence="2" id="KW-0472">Membrane</keyword>
<feature type="compositionally biased region" description="Basic residues" evidence="1">
    <location>
        <begin position="42"/>
        <end position="56"/>
    </location>
</feature>
<evidence type="ECO:0000313" key="4">
    <source>
        <dbReference type="Proteomes" id="UP000244066"/>
    </source>
</evidence>
<dbReference type="AlphaFoldDB" id="A0A2R7Y8N3"/>
<keyword evidence="2" id="KW-1133">Transmembrane helix</keyword>
<accession>A0A2R7Y8N3</accession>
<organism evidence="3 4">
    <name type="scientific">Candidatus Terraquivivens tikiterensis</name>
    <dbReference type="NCBI Taxonomy" id="1980982"/>
    <lineage>
        <taxon>Archaea</taxon>
        <taxon>Nitrososphaerota</taxon>
        <taxon>Candidatus Wolframiiraptoraceae</taxon>
        <taxon>Candidatus Terraquivivens</taxon>
    </lineage>
</organism>
<feature type="transmembrane region" description="Helical" evidence="2">
    <location>
        <begin position="6"/>
        <end position="26"/>
    </location>
</feature>
<sequence>MLNLIIESVVFSIIMITLWMGAERLVPRLSAAIREFIRRRRKSKQNANYSRRRRKSSPPAIGPSVPHFWRG</sequence>
<evidence type="ECO:0000256" key="1">
    <source>
        <dbReference type="SAM" id="MobiDB-lite"/>
    </source>
</evidence>
<feature type="region of interest" description="Disordered" evidence="1">
    <location>
        <begin position="42"/>
        <end position="71"/>
    </location>
</feature>
<evidence type="ECO:0000256" key="2">
    <source>
        <dbReference type="SAM" id="Phobius"/>
    </source>
</evidence>
<dbReference type="EMBL" id="NDWU01000004">
    <property type="protein sequence ID" value="PUA33757.1"/>
    <property type="molecule type" value="Genomic_DNA"/>
</dbReference>
<keyword evidence="2" id="KW-0812">Transmembrane</keyword>
<name>A0A2R7Y8N3_9ARCH</name>